<dbReference type="Proteomes" id="UP000006469">
    <property type="component" value="Chromosome"/>
</dbReference>
<reference evidence="2" key="5">
    <citation type="submission" date="2014-05" db="EMBL/GenBank/DDBJ databases">
        <authorList>
            <person name="Wang L."/>
            <person name="Yang H."/>
            <person name="Xiang H."/>
        </authorList>
    </citation>
    <scope>NUCLEOTIDE SEQUENCE</scope>
    <source>
        <strain evidence="2">CGMCC 1.2087</strain>
    </source>
</reference>
<evidence type="ECO:0000256" key="1">
    <source>
        <dbReference type="SAM" id="MobiDB-lite"/>
    </source>
</evidence>
<name>I3R2T2_HALMT</name>
<reference evidence="3 8" key="4">
    <citation type="submission" date="2014-04" db="EMBL/GenBank/DDBJ databases">
        <title>Transcriptional profiles of Haloferax mediterranei on the basis of nitrogen availability.</title>
        <authorList>
            <person name="Bautista V."/>
        </authorList>
    </citation>
    <scope>NUCLEOTIDE SEQUENCE [LARGE SCALE GENOMIC DNA]</scope>
    <source>
        <strain evidence="3">ATCC 33500</strain>
        <strain evidence="8">ATCC 33500 / DSM 1411 / JCM 8866 / NBRC 14739 / NCIMB 2177 / R-4</strain>
    </source>
</reference>
<reference evidence="2" key="1">
    <citation type="journal article" date="2012" name="Appl. Environ. Microbiol.">
        <title>Identification of the haloarchaeal phasin (PhaP) that functions in polyhydroxyalkanoate accumulation and granule formation in Haloferax mediterranei.</title>
        <authorList>
            <person name="Cai S."/>
            <person name="Cai L."/>
            <person name="Liu H."/>
            <person name="Liu X."/>
            <person name="Han J."/>
            <person name="Zhou J."/>
            <person name="Xiang H."/>
        </authorList>
    </citation>
    <scope>NUCLEOTIDE SEQUENCE</scope>
    <source>
        <strain evidence="2">CGMCC 1.2087</strain>
    </source>
</reference>
<dbReference type="PaxDb" id="523841-HFX_0820"/>
<dbReference type="Pfam" id="PF25920">
    <property type="entry name" value="DUF7966"/>
    <property type="match status" value="1"/>
</dbReference>
<dbReference type="STRING" id="523841.HFX_0820"/>
<dbReference type="PATRIC" id="fig|523841.21.peg.1284"/>
<evidence type="ECO:0000313" key="9">
    <source>
        <dbReference type="Proteomes" id="UP000299011"/>
    </source>
</evidence>
<keyword evidence="7" id="KW-1185">Reference proteome</keyword>
<dbReference type="EMBL" id="AOLO01000007">
    <property type="protein sequence ID" value="EMA02183.1"/>
    <property type="molecule type" value="Genomic_DNA"/>
</dbReference>
<dbReference type="Proteomes" id="UP000027075">
    <property type="component" value="Chromosome"/>
</dbReference>
<evidence type="ECO:0000313" key="2">
    <source>
        <dbReference type="EMBL" id="AFK18542.1"/>
    </source>
</evidence>
<reference evidence="4 7" key="3">
    <citation type="journal article" date="2014" name="PLoS Genet.">
        <title>Phylogenetically driven sequencing of extremely halophilic archaea reveals strategies for static and dynamic osmo-response.</title>
        <authorList>
            <person name="Becker E.A."/>
            <person name="Seitzer P.M."/>
            <person name="Tritt A."/>
            <person name="Larsen D."/>
            <person name="Krusor M."/>
            <person name="Yao A.I."/>
            <person name="Wu D."/>
            <person name="Madern D."/>
            <person name="Eisen J.A."/>
            <person name="Darling A.E."/>
            <person name="Facciotti M.T."/>
        </authorList>
    </citation>
    <scope>NUCLEOTIDE SEQUENCE [LARGE SCALE GENOMIC DNA]</scope>
    <source>
        <strain evidence="4">ATCC 33500</strain>
        <strain evidence="7">ATCC 33500 / DSM 1411 / JCM 8866 / NBRC 14739 / NCIMB 2177 / R-4</strain>
    </source>
</reference>
<protein>
    <submittedName>
        <fullName evidence="2">Uncharacterized protein</fullName>
    </submittedName>
</protein>
<accession>I3R2T2</accession>
<evidence type="ECO:0000313" key="7">
    <source>
        <dbReference type="Proteomes" id="UP000011603"/>
    </source>
</evidence>
<dbReference type="eggNOG" id="arCOG11342">
    <property type="taxonomic scope" value="Archaea"/>
</dbReference>
<dbReference type="OrthoDB" id="292032at2157"/>
<evidence type="ECO:0000313" key="3">
    <source>
        <dbReference type="EMBL" id="AHZ22079.1"/>
    </source>
</evidence>
<feature type="region of interest" description="Disordered" evidence="1">
    <location>
        <begin position="91"/>
        <end position="119"/>
    </location>
</feature>
<organism evidence="2 6">
    <name type="scientific">Haloferax mediterranei (strain ATCC 33500 / DSM 1411 / JCM 8866 / NBRC 14739 / NCIMB 2177 / R-4)</name>
    <name type="common">Halobacterium mediterranei</name>
    <dbReference type="NCBI Taxonomy" id="523841"/>
    <lineage>
        <taxon>Archaea</taxon>
        <taxon>Methanobacteriati</taxon>
        <taxon>Methanobacteriota</taxon>
        <taxon>Stenosarchaea group</taxon>
        <taxon>Halobacteria</taxon>
        <taxon>Halobacteriales</taxon>
        <taxon>Haloferacaceae</taxon>
        <taxon>Haloferax</taxon>
    </lineage>
</organism>
<dbReference type="Proteomes" id="UP000299011">
    <property type="component" value="Chromosome"/>
</dbReference>
<dbReference type="RefSeq" id="WP_004057409.1">
    <property type="nucleotide sequence ID" value="NC_017941.2"/>
</dbReference>
<dbReference type="EMBL" id="CP001868">
    <property type="protein sequence ID" value="AFK18542.1"/>
    <property type="molecule type" value="Genomic_DNA"/>
</dbReference>
<evidence type="ECO:0000313" key="8">
    <source>
        <dbReference type="Proteomes" id="UP000027075"/>
    </source>
</evidence>
<dbReference type="KEGG" id="hme:HFX_0820"/>
<dbReference type="EMBL" id="CP039139">
    <property type="protein sequence ID" value="QCQ75047.1"/>
    <property type="molecule type" value="Genomic_DNA"/>
</dbReference>
<evidence type="ECO:0000313" key="5">
    <source>
        <dbReference type="EMBL" id="QCQ75047.1"/>
    </source>
</evidence>
<evidence type="ECO:0000313" key="6">
    <source>
        <dbReference type="Proteomes" id="UP000006469"/>
    </source>
</evidence>
<gene>
    <name evidence="2" type="ordered locus">HFX_0820</name>
    <name evidence="3" type="ORF">BM92_05135</name>
    <name evidence="4" type="ORF">C439_06370</name>
    <name evidence="5" type="ORF">E6P09_07130</name>
</gene>
<dbReference type="EMBL" id="CP007551">
    <property type="protein sequence ID" value="AHZ22079.1"/>
    <property type="molecule type" value="Genomic_DNA"/>
</dbReference>
<reference evidence="5 9" key="6">
    <citation type="submission" date="2019-04" db="EMBL/GenBank/DDBJ databases">
        <title>Methylomes of two halophilic Archaea, Haloarcula marismortui and Haloferax mediterranei.</title>
        <authorList>
            <person name="DasSarma S."/>
            <person name="DasSarma P."/>
            <person name="DasSarma S."/>
            <person name="Fomenkov A."/>
            <person name="Vincze T."/>
            <person name="Anton B.P."/>
            <person name="Roberts R.J."/>
        </authorList>
    </citation>
    <scope>NUCLEOTIDE SEQUENCE [LARGE SCALE GENOMIC DNA]</scope>
    <source>
        <strain evidence="5">ATCC 33500</strain>
        <strain evidence="9">ATCC 33500 / DSM 1411 / JCM 8866 / NBRC 14739 / NCIMB 2177 / R-4</strain>
    </source>
</reference>
<evidence type="ECO:0000313" key="4">
    <source>
        <dbReference type="EMBL" id="EMA02183.1"/>
    </source>
</evidence>
<dbReference type="AlphaFoldDB" id="I3R2T2"/>
<dbReference type="InterPro" id="IPR058272">
    <property type="entry name" value="DUF7966"/>
</dbReference>
<proteinExistence type="predicted"/>
<dbReference type="HOGENOM" id="CLU_2055996_0_0_2"/>
<dbReference type="Proteomes" id="UP000011603">
    <property type="component" value="Unassembled WGS sequence"/>
</dbReference>
<feature type="compositionally biased region" description="Basic and acidic residues" evidence="1">
    <location>
        <begin position="91"/>
        <end position="103"/>
    </location>
</feature>
<reference evidence="2 6" key="2">
    <citation type="journal article" date="2012" name="J. Bacteriol.">
        <title>Complete genome sequence of the metabolically versatile halophilic archaeon Haloferax mediterranei, a poly(3-hydroxybutyrate-co-3-hydroxyvalerate) producer.</title>
        <authorList>
            <person name="Han J."/>
            <person name="Zhang F."/>
            <person name="Hou J."/>
            <person name="Liu X."/>
            <person name="Li M."/>
            <person name="Liu H."/>
            <person name="Cai L."/>
            <person name="Zhang B."/>
            <person name="Chen Y."/>
            <person name="Zhou J."/>
            <person name="Hu S."/>
            <person name="Xiang H."/>
        </authorList>
    </citation>
    <scope>NUCLEOTIDE SEQUENCE [LARGE SCALE GENOMIC DNA]</scope>
    <source>
        <strain evidence="6">ATCC 33500 / DSM 1411 / JCM 8866 / NBRC 14739 / NCIMB 2177 / R-4</strain>
        <strain evidence="2">CGMCC 1.2087</strain>
    </source>
</reference>
<dbReference type="GeneID" id="40156177"/>
<sequence length="119" mass="12622">MTDPVAVGRALKALADSDAPREPQPPTDVVAAARDAFSDISTAARFLDDGGEVTLRRAVGTAARNGHDEWAREGSALLSDLSRLREALDADESTQIRDADHFQSGRTTVFSSGGEPADR</sequence>